<dbReference type="InterPro" id="IPR051473">
    <property type="entry name" value="P2Ox-like"/>
</dbReference>
<dbReference type="InterPro" id="IPR022357">
    <property type="entry name" value="MIP_CS"/>
</dbReference>
<name>A0A1I6KBW2_9EURY</name>
<evidence type="ECO:0000256" key="4">
    <source>
        <dbReference type="ARBA" id="ARBA00022827"/>
    </source>
</evidence>
<dbReference type="Pfam" id="PF05199">
    <property type="entry name" value="GMC_oxred_C"/>
    <property type="match status" value="1"/>
</dbReference>
<evidence type="ECO:0000256" key="2">
    <source>
        <dbReference type="ARBA" id="ARBA00010790"/>
    </source>
</evidence>
<comment type="similarity">
    <text evidence="2">Belongs to the GMC oxidoreductase family.</text>
</comment>
<dbReference type="PANTHER" id="PTHR42784">
    <property type="entry name" value="PYRANOSE 2-OXIDASE"/>
    <property type="match status" value="1"/>
</dbReference>
<proteinExistence type="inferred from homology"/>
<dbReference type="EMBL" id="FOZK01000001">
    <property type="protein sequence ID" value="SFR88732.1"/>
    <property type="molecule type" value="Genomic_DNA"/>
</dbReference>
<dbReference type="PROSITE" id="PS00221">
    <property type="entry name" value="MIP"/>
    <property type="match status" value="1"/>
</dbReference>
<dbReference type="PROSITE" id="PS51379">
    <property type="entry name" value="4FE4S_FER_2"/>
    <property type="match status" value="1"/>
</dbReference>
<dbReference type="OrthoDB" id="346033at2157"/>
<evidence type="ECO:0000313" key="9">
    <source>
        <dbReference type="Proteomes" id="UP000199062"/>
    </source>
</evidence>
<evidence type="ECO:0000256" key="5">
    <source>
        <dbReference type="ARBA" id="ARBA00023002"/>
    </source>
</evidence>
<feature type="region of interest" description="Disordered" evidence="6">
    <location>
        <begin position="74"/>
        <end position="95"/>
    </location>
</feature>
<feature type="domain" description="4Fe-4S ferredoxin-type" evidence="7">
    <location>
        <begin position="219"/>
        <end position="249"/>
    </location>
</feature>
<feature type="compositionally biased region" description="Basic and acidic residues" evidence="6">
    <location>
        <begin position="8"/>
        <end position="34"/>
    </location>
</feature>
<evidence type="ECO:0000256" key="1">
    <source>
        <dbReference type="ARBA" id="ARBA00001974"/>
    </source>
</evidence>
<dbReference type="InterPro" id="IPR036188">
    <property type="entry name" value="FAD/NAD-bd_sf"/>
</dbReference>
<keyword evidence="9" id="KW-1185">Reference proteome</keyword>
<evidence type="ECO:0000256" key="6">
    <source>
        <dbReference type="SAM" id="MobiDB-lite"/>
    </source>
</evidence>
<dbReference type="Proteomes" id="UP000199062">
    <property type="component" value="Unassembled WGS sequence"/>
</dbReference>
<dbReference type="Pfam" id="PF00732">
    <property type="entry name" value="GMC_oxred_N"/>
    <property type="match status" value="1"/>
</dbReference>
<evidence type="ECO:0000256" key="3">
    <source>
        <dbReference type="ARBA" id="ARBA00022630"/>
    </source>
</evidence>
<accession>A0A1I6KBW2</accession>
<comment type="cofactor">
    <cofactor evidence="1">
        <name>FAD</name>
        <dbReference type="ChEBI" id="CHEBI:57692"/>
    </cofactor>
</comment>
<dbReference type="InterPro" id="IPR017896">
    <property type="entry name" value="4Fe4S_Fe-S-bd"/>
</dbReference>
<evidence type="ECO:0000313" key="8">
    <source>
        <dbReference type="EMBL" id="SFR88732.1"/>
    </source>
</evidence>
<dbReference type="InterPro" id="IPR006076">
    <property type="entry name" value="FAD-dep_OxRdtase"/>
</dbReference>
<dbReference type="AlphaFoldDB" id="A0A1I6KBW2"/>
<sequence>MSSQGGADVDRTPADSRRSSSEPGRTEFDRTPSDRVDVCIVGAGPSGALIAAELSAAGHDVVVLDAGPRFDPADREDEMENHLRPGNREPLWGMGGERDAYTSSGDRHYPLNATRVKGIGGSTLHWQGMVMRLHEQDFELDSAVGLGADWPISYDDLRPYYAAAEEAFSVAGASDNPFSPPREEPHPLPAFPPSYSDSLFAEACESLGITTHSVPNARNSEATDEAGACVGYGTCKPVCPSGAKYDATRHVDVAVANGARVLDRVPVQRLEHDDSGERVTTAVYARPDGEEHRQEAREFVLAAGGVETPRLLLLSESEQYPDGLANSSGLVGRYFMDHLFAGVGGTLDQRTRQKHVGFNTTESHQFYDRPDDSRTAIKLEFLNYAGPAPADVAMGSDNFGDDLLNEIRSAYGNHVAMGALVEQLPRKENRVRLDRSRTDDHGNPVPDVVWRLDEDTRRTIRRANEIQRSVLEELGAEITWTVGPEDTGPAFHHMGTTRMGTDPSESVVDPQLCTHDLANLTVAGSSVFVTGGAMNPTLTIAALSLKAADHLRDRL</sequence>
<reference evidence="8 9" key="1">
    <citation type="submission" date="2016-10" db="EMBL/GenBank/DDBJ databases">
        <authorList>
            <person name="de Groot N.N."/>
        </authorList>
    </citation>
    <scope>NUCLEOTIDE SEQUENCE [LARGE SCALE GENOMIC DNA]</scope>
    <source>
        <strain evidence="8 9">CGMCC 1.10457</strain>
    </source>
</reference>
<dbReference type="SUPFAM" id="SSF54373">
    <property type="entry name" value="FAD-linked reductases, C-terminal domain"/>
    <property type="match status" value="1"/>
</dbReference>
<dbReference type="GO" id="GO:0016614">
    <property type="term" value="F:oxidoreductase activity, acting on CH-OH group of donors"/>
    <property type="evidence" value="ECO:0007669"/>
    <property type="project" value="InterPro"/>
</dbReference>
<dbReference type="Gene3D" id="3.50.50.60">
    <property type="entry name" value="FAD/NAD(P)-binding domain"/>
    <property type="match status" value="2"/>
</dbReference>
<dbReference type="RefSeq" id="WP_089813608.1">
    <property type="nucleotide sequence ID" value="NZ_FOZK01000001.1"/>
</dbReference>
<keyword evidence="5" id="KW-0560">Oxidoreductase</keyword>
<feature type="region of interest" description="Disordered" evidence="6">
    <location>
        <begin position="1"/>
        <end position="34"/>
    </location>
</feature>
<dbReference type="Pfam" id="PF01266">
    <property type="entry name" value="DAO"/>
    <property type="match status" value="1"/>
</dbReference>
<dbReference type="SUPFAM" id="SSF51905">
    <property type="entry name" value="FAD/NAD(P)-binding domain"/>
    <property type="match status" value="1"/>
</dbReference>
<dbReference type="PANTHER" id="PTHR42784:SF1">
    <property type="entry name" value="PYRANOSE 2-OXIDASE"/>
    <property type="match status" value="1"/>
</dbReference>
<dbReference type="InterPro" id="IPR000172">
    <property type="entry name" value="GMC_OxRdtase_N"/>
</dbReference>
<organism evidence="8 9">
    <name type="scientific">Halomicrobium zhouii</name>
    <dbReference type="NCBI Taxonomy" id="767519"/>
    <lineage>
        <taxon>Archaea</taxon>
        <taxon>Methanobacteriati</taxon>
        <taxon>Methanobacteriota</taxon>
        <taxon>Stenosarchaea group</taxon>
        <taxon>Halobacteria</taxon>
        <taxon>Halobacteriales</taxon>
        <taxon>Haloarculaceae</taxon>
        <taxon>Halomicrobium</taxon>
    </lineage>
</organism>
<protein>
    <submittedName>
        <fullName evidence="8">Choline dehydrogenase</fullName>
    </submittedName>
</protein>
<evidence type="ECO:0000259" key="7">
    <source>
        <dbReference type="PROSITE" id="PS51379"/>
    </source>
</evidence>
<dbReference type="GO" id="GO:0050660">
    <property type="term" value="F:flavin adenine dinucleotide binding"/>
    <property type="evidence" value="ECO:0007669"/>
    <property type="project" value="InterPro"/>
</dbReference>
<keyword evidence="4" id="KW-0274">FAD</keyword>
<gene>
    <name evidence="8" type="ORF">SAMN05216559_0528</name>
</gene>
<dbReference type="STRING" id="767519.SAMN05216559_0528"/>
<dbReference type="InterPro" id="IPR007867">
    <property type="entry name" value="GMC_OxRtase_C"/>
</dbReference>
<keyword evidence="3" id="KW-0285">Flavoprotein</keyword>